<dbReference type="PANTHER" id="PTHR30250:SF11">
    <property type="entry name" value="O-ANTIGEN TRANSPORTER-RELATED"/>
    <property type="match status" value="1"/>
</dbReference>
<dbReference type="EMBL" id="SNWP01000016">
    <property type="protein sequence ID" value="TDO23489.1"/>
    <property type="molecule type" value="Genomic_DNA"/>
</dbReference>
<feature type="transmembrane region" description="Helical" evidence="6">
    <location>
        <begin position="247"/>
        <end position="268"/>
    </location>
</feature>
<dbReference type="Proteomes" id="UP000295741">
    <property type="component" value="Unassembled WGS sequence"/>
</dbReference>
<gene>
    <name evidence="8" type="ORF">BC659_3107</name>
    <name evidence="7" type="ORF">BC659_3349</name>
</gene>
<feature type="transmembrane region" description="Helical" evidence="6">
    <location>
        <begin position="456"/>
        <end position="477"/>
    </location>
</feature>
<comment type="caution">
    <text evidence="7">The sequence shown here is derived from an EMBL/GenBank/DDBJ whole genome shotgun (WGS) entry which is preliminary data.</text>
</comment>
<dbReference type="RefSeq" id="WP_133475665.1">
    <property type="nucleotide sequence ID" value="NZ_SNWP01000014.1"/>
</dbReference>
<evidence type="ECO:0000313" key="7">
    <source>
        <dbReference type="EMBL" id="TDO23489.1"/>
    </source>
</evidence>
<dbReference type="InterPro" id="IPR050833">
    <property type="entry name" value="Poly_Biosynth_Transport"/>
</dbReference>
<name>A0A4R6IMS5_9BACT</name>
<keyword evidence="3 6" id="KW-0812">Transmembrane</keyword>
<feature type="transmembrane region" description="Helical" evidence="6">
    <location>
        <begin position="432"/>
        <end position="450"/>
    </location>
</feature>
<dbReference type="PANTHER" id="PTHR30250">
    <property type="entry name" value="PST FAMILY PREDICTED COLANIC ACID TRANSPORTER"/>
    <property type="match status" value="1"/>
</dbReference>
<feature type="transmembrane region" description="Helical" evidence="6">
    <location>
        <begin position="301"/>
        <end position="323"/>
    </location>
</feature>
<reference evidence="7 9" key="1">
    <citation type="submission" date="2019-03" db="EMBL/GenBank/DDBJ databases">
        <title>Genomic Encyclopedia of Archaeal and Bacterial Type Strains, Phase II (KMG-II): from individual species to whole genera.</title>
        <authorList>
            <person name="Goeker M."/>
        </authorList>
    </citation>
    <scope>NUCLEOTIDE SEQUENCE [LARGE SCALE GENOMIC DNA]</scope>
    <source>
        <strain evidence="7 9">DSM 28323</strain>
    </source>
</reference>
<dbReference type="Pfam" id="PF01943">
    <property type="entry name" value="Polysacc_synt"/>
    <property type="match status" value="1"/>
</dbReference>
<feature type="transmembrane region" description="Helical" evidence="6">
    <location>
        <begin position="392"/>
        <end position="411"/>
    </location>
</feature>
<comment type="subcellular location">
    <subcellularLocation>
        <location evidence="1">Cell membrane</location>
        <topology evidence="1">Multi-pass membrane protein</topology>
    </subcellularLocation>
</comment>
<evidence type="ECO:0000256" key="2">
    <source>
        <dbReference type="ARBA" id="ARBA00022475"/>
    </source>
</evidence>
<accession>A0A4R6IMS5</accession>
<dbReference type="GO" id="GO:0005886">
    <property type="term" value="C:plasma membrane"/>
    <property type="evidence" value="ECO:0007669"/>
    <property type="project" value="UniProtKB-SubCell"/>
</dbReference>
<evidence type="ECO:0000313" key="8">
    <source>
        <dbReference type="EMBL" id="TDO25092.1"/>
    </source>
</evidence>
<dbReference type="EMBL" id="SNWP01000014">
    <property type="protein sequence ID" value="TDO25092.1"/>
    <property type="molecule type" value="Genomic_DNA"/>
</dbReference>
<protein>
    <submittedName>
        <fullName evidence="7">O-antigen/teichoic acid export membrane protein</fullName>
    </submittedName>
</protein>
<sequence>MGSIRKQTIISSVLIYIGFLIGFVNHYLSTLNGSLTVEQFGLTRIFFDFAQNMMAFGALGMIPVIYKFYPYYKDNLAQDKIDLMSWAMIASLIGFIIVLVSGLVFQPYFVKKFIDRSPLIVQYYYWMFPFAMGMLFFSVLEGFSWALQLSVVSNFLKETVFRSLICILILLFYLKLISFEVFIYLFAFQYLIIFLVLLIYLIKTGKLRFNFRLSRVTRKFWKKMLSMQALLYGGTLIASVAATIDSFIIASILGLKAVGIFVFAQYVANVLQVPQRSITAVSSSFLSRAWKDKNYTEINRIYSRSCINLLILTLFLFGNIWLSVKEGITVLDIQKDYLDGMKVIFVLSMVRIVDAGTGLNAMVINTSTFWRFDFISGVVLIGLRFPLTYYLIKHYGILGSAIAELIAYGIYNFIRYEFLRRKFHMQPFNMKTVYAILLSVAAYGICYFSFHHLTGWTSIILNGIVFSSIMIGGVYYLKLTPDAMQLIEVMKNKWRRNNG</sequence>
<feature type="transmembrane region" description="Helical" evidence="6">
    <location>
        <begin position="9"/>
        <end position="29"/>
    </location>
</feature>
<evidence type="ECO:0000256" key="1">
    <source>
        <dbReference type="ARBA" id="ARBA00004651"/>
    </source>
</evidence>
<feature type="transmembrane region" description="Helical" evidence="6">
    <location>
        <begin position="343"/>
        <end position="362"/>
    </location>
</feature>
<keyword evidence="2" id="KW-1003">Cell membrane</keyword>
<feature type="transmembrane region" description="Helical" evidence="6">
    <location>
        <begin position="223"/>
        <end position="241"/>
    </location>
</feature>
<dbReference type="AlphaFoldDB" id="A0A4R6IMS5"/>
<evidence type="ECO:0000256" key="4">
    <source>
        <dbReference type="ARBA" id="ARBA00022989"/>
    </source>
</evidence>
<organism evidence="7 9">
    <name type="scientific">Sediminibacterium goheungense</name>
    <dbReference type="NCBI Taxonomy" id="1086393"/>
    <lineage>
        <taxon>Bacteria</taxon>
        <taxon>Pseudomonadati</taxon>
        <taxon>Bacteroidota</taxon>
        <taxon>Chitinophagia</taxon>
        <taxon>Chitinophagales</taxon>
        <taxon>Chitinophagaceae</taxon>
        <taxon>Sediminibacterium</taxon>
    </lineage>
</organism>
<feature type="transmembrane region" description="Helical" evidence="6">
    <location>
        <begin position="182"/>
        <end position="202"/>
    </location>
</feature>
<evidence type="ECO:0000313" key="9">
    <source>
        <dbReference type="Proteomes" id="UP000295741"/>
    </source>
</evidence>
<feature type="transmembrane region" description="Helical" evidence="6">
    <location>
        <begin position="159"/>
        <end position="176"/>
    </location>
</feature>
<keyword evidence="5 6" id="KW-0472">Membrane</keyword>
<dbReference type="OrthoDB" id="88014at2"/>
<evidence type="ECO:0000256" key="6">
    <source>
        <dbReference type="SAM" id="Phobius"/>
    </source>
</evidence>
<feature type="transmembrane region" description="Helical" evidence="6">
    <location>
        <begin position="125"/>
        <end position="147"/>
    </location>
</feature>
<evidence type="ECO:0000256" key="5">
    <source>
        <dbReference type="ARBA" id="ARBA00023136"/>
    </source>
</evidence>
<feature type="transmembrane region" description="Helical" evidence="6">
    <location>
        <begin position="369"/>
        <end position="386"/>
    </location>
</feature>
<evidence type="ECO:0000256" key="3">
    <source>
        <dbReference type="ARBA" id="ARBA00022692"/>
    </source>
</evidence>
<keyword evidence="9" id="KW-1185">Reference proteome</keyword>
<feature type="transmembrane region" description="Helical" evidence="6">
    <location>
        <begin position="81"/>
        <end position="105"/>
    </location>
</feature>
<proteinExistence type="predicted"/>
<keyword evidence="4 6" id="KW-1133">Transmembrane helix</keyword>
<dbReference type="InterPro" id="IPR002797">
    <property type="entry name" value="Polysacc_synth"/>
</dbReference>
<feature type="transmembrane region" description="Helical" evidence="6">
    <location>
        <begin position="49"/>
        <end position="69"/>
    </location>
</feature>